<dbReference type="Gene3D" id="2.60.40.10">
    <property type="entry name" value="Immunoglobulins"/>
    <property type="match status" value="1"/>
</dbReference>
<dbReference type="Proteomes" id="UP000502823">
    <property type="component" value="Unassembled WGS sequence"/>
</dbReference>
<evidence type="ECO:0000313" key="2">
    <source>
        <dbReference type="EMBL" id="GFG35527.1"/>
    </source>
</evidence>
<dbReference type="AlphaFoldDB" id="A0A6L2Q0P8"/>
<keyword evidence="3" id="KW-1185">Reference proteome</keyword>
<dbReference type="EMBL" id="BLKM01011483">
    <property type="protein sequence ID" value="GFG33451.1"/>
    <property type="molecule type" value="Genomic_DNA"/>
</dbReference>
<dbReference type="InterPro" id="IPR013783">
    <property type="entry name" value="Ig-like_fold"/>
</dbReference>
<proteinExistence type="predicted"/>
<sequence>AEKSLHIGWTKQDSGAVNVTCYAEGVYPEPKMELYSDSKNRESLKDIVVQVTKSHEYFDISATKILDSADVQTPTIFDCELKIPEAKYAVKKSVVYYA</sequence>
<dbReference type="OrthoDB" id="6478865at2759"/>
<reference evidence="3" key="2">
    <citation type="submission" date="2020-01" db="EMBL/GenBank/DDBJ databases">
        <title>Draft genome sequence of the Termite Coptotermes fromosanus.</title>
        <authorList>
            <person name="Itakura S."/>
            <person name="Yosikawa Y."/>
            <person name="Umezawa K."/>
        </authorList>
    </citation>
    <scope>NUCLEOTIDE SEQUENCE [LARGE SCALE GENOMIC DNA]</scope>
</reference>
<feature type="non-terminal residue" evidence="2">
    <location>
        <position position="1"/>
    </location>
</feature>
<name>A0A6L2Q0P8_COPFO</name>
<feature type="non-terminal residue" evidence="2">
    <location>
        <position position="98"/>
    </location>
</feature>
<reference evidence="2" key="1">
    <citation type="journal article" date="2020" name="J. Asia-Pac. Entomol.">
        <title>Draft genome sequence of the termite, Coptotermes formosanus: Genetic insights into the pyruvate dehydrogenase complex of the termite.</title>
        <authorList>
            <person name="Itakura S."/>
            <person name="Yosikawa Y."/>
            <person name="Togami Y."/>
            <person name="Umezawa K."/>
        </authorList>
    </citation>
    <scope>NUCLEOTIDE SEQUENCE</scope>
    <source>
        <tissue evidence="2">Head</tissue>
    </source>
</reference>
<comment type="caution">
    <text evidence="2">The sequence shown here is derived from an EMBL/GenBank/DDBJ whole genome shotgun (WGS) entry which is preliminary data.</text>
</comment>
<evidence type="ECO:0000313" key="1">
    <source>
        <dbReference type="EMBL" id="GFG33451.1"/>
    </source>
</evidence>
<dbReference type="EMBL" id="BLKM01009002">
    <property type="protein sequence ID" value="GFG35527.1"/>
    <property type="molecule type" value="Genomic_DNA"/>
</dbReference>
<evidence type="ECO:0008006" key="4">
    <source>
        <dbReference type="Google" id="ProtNLM"/>
    </source>
</evidence>
<accession>A0A6L2Q0P8</accession>
<organism evidence="2 3">
    <name type="scientific">Coptotermes formosanus</name>
    <name type="common">Formosan subterranean termite</name>
    <dbReference type="NCBI Taxonomy" id="36987"/>
    <lineage>
        <taxon>Eukaryota</taxon>
        <taxon>Metazoa</taxon>
        <taxon>Ecdysozoa</taxon>
        <taxon>Arthropoda</taxon>
        <taxon>Hexapoda</taxon>
        <taxon>Insecta</taxon>
        <taxon>Pterygota</taxon>
        <taxon>Neoptera</taxon>
        <taxon>Polyneoptera</taxon>
        <taxon>Dictyoptera</taxon>
        <taxon>Blattodea</taxon>
        <taxon>Blattoidea</taxon>
        <taxon>Termitoidae</taxon>
        <taxon>Rhinotermitidae</taxon>
        <taxon>Coptotermes</taxon>
    </lineage>
</organism>
<evidence type="ECO:0000313" key="3">
    <source>
        <dbReference type="Proteomes" id="UP000502823"/>
    </source>
</evidence>
<protein>
    <recommendedName>
        <fullName evidence="4">Ig-like domain-containing protein</fullName>
    </recommendedName>
</protein>
<gene>
    <name evidence="1" type="ORF">Cfor_03606</name>
    <name evidence="2" type="ORF">Cfor_03836</name>
</gene>
<dbReference type="InParanoid" id="A0A6L2Q0P8"/>